<dbReference type="RefSeq" id="WP_086348175.1">
    <property type="nucleotide sequence ID" value="NZ_CP147247.1"/>
</dbReference>
<evidence type="ECO:0000256" key="1">
    <source>
        <dbReference type="SAM" id="SignalP"/>
    </source>
</evidence>
<gene>
    <name evidence="3" type="ORF">A5888_001086</name>
    <name evidence="2" type="ORF">A5888_001101</name>
</gene>
<sequence length="145" mass="15957">MKKILGLGVILVSTMVLSACGSKVSQKTLQENDWVVELTDEADEVGMEMTAKFDEENMTLKPKMTTETSSDSAETAEEIGKAIGENLVNSMSFDVEYTLEGETIHLKNDLLGLDDDYTVSKDGKKVVFASEDDEEKKLVLVPVEE</sequence>
<dbReference type="EMBL" id="NGMM01000001">
    <property type="protein sequence ID" value="OTP19286.1"/>
    <property type="molecule type" value="Genomic_DNA"/>
</dbReference>
<dbReference type="OrthoDB" id="2194805at2"/>
<dbReference type="Proteomes" id="UP000195141">
    <property type="component" value="Chromosome"/>
</dbReference>
<evidence type="ECO:0000313" key="4">
    <source>
        <dbReference type="Proteomes" id="UP000195141"/>
    </source>
</evidence>
<name>A0A242KEA0_9ENTE</name>
<evidence type="ECO:0000313" key="3">
    <source>
        <dbReference type="EMBL" id="WYJ89366.1"/>
    </source>
</evidence>
<reference evidence="3" key="3">
    <citation type="submission" date="2024-03" db="EMBL/GenBank/DDBJ databases">
        <title>The Genome Sequence of Enterococcus sp. DIV0242b.</title>
        <authorList>
            <consortium name="The Broad Institute Genomics Platform"/>
            <consortium name="The Broad Institute Microbial Omics Core"/>
            <consortium name="The Broad Institute Genomic Center for Infectious Diseases"/>
            <person name="Earl A."/>
            <person name="Manson A."/>
            <person name="Gilmore M."/>
            <person name="Schwartman J."/>
            <person name="Shea T."/>
            <person name="Abouelleil A."/>
            <person name="Cao P."/>
            <person name="Chapman S."/>
            <person name="Cusick C."/>
            <person name="Young S."/>
            <person name="Neafsey D."/>
            <person name="Nusbaum C."/>
            <person name="Birren B."/>
        </authorList>
    </citation>
    <scope>NUCLEOTIDE SEQUENCE</scope>
    <source>
        <strain evidence="3">9E7_DIV0242</strain>
    </source>
</reference>
<dbReference type="EMBL" id="CP147247">
    <property type="protein sequence ID" value="WYJ89366.1"/>
    <property type="molecule type" value="Genomic_DNA"/>
</dbReference>
<reference evidence="3" key="2">
    <citation type="submission" date="2017-05" db="EMBL/GenBank/DDBJ databases">
        <authorList>
            <consortium name="The Broad Institute Genomics Platform"/>
            <consortium name="The Broad Institute Genomic Center for Infectious Diseases"/>
            <person name="Earl A."/>
            <person name="Manson A."/>
            <person name="Schwartman J."/>
            <person name="Gilmore M."/>
            <person name="Abouelleil A."/>
            <person name="Cao P."/>
            <person name="Chapman S."/>
            <person name="Cusick C."/>
            <person name="Shea T."/>
            <person name="Young S."/>
            <person name="Neafsey D."/>
            <person name="Nusbaum C."/>
            <person name="Birren B."/>
        </authorList>
    </citation>
    <scope>NUCLEOTIDE SEQUENCE</scope>
    <source>
        <strain evidence="3">9E7_DIV0242</strain>
    </source>
</reference>
<keyword evidence="1" id="KW-0732">Signal</keyword>
<dbReference type="AlphaFoldDB" id="A0A242KEA0"/>
<reference evidence="2" key="1">
    <citation type="submission" date="2017-05" db="EMBL/GenBank/DDBJ databases">
        <title>The Genome Sequence of Enterococcus sp. 9E7_DIV0242.</title>
        <authorList>
            <consortium name="The Broad Institute Genomics Platform"/>
            <consortium name="The Broad Institute Genomic Center for Infectious Diseases"/>
            <person name="Earl A."/>
            <person name="Manson A."/>
            <person name="Schwartman J."/>
            <person name="Gilmore M."/>
            <person name="Abouelleil A."/>
            <person name="Cao P."/>
            <person name="Chapman S."/>
            <person name="Cusick C."/>
            <person name="Shea T."/>
            <person name="Young S."/>
            <person name="Neafsey D."/>
            <person name="Nusbaum C."/>
            <person name="Birren B."/>
        </authorList>
    </citation>
    <scope>NUCLEOTIDE SEQUENCE [LARGE SCALE GENOMIC DNA]</scope>
    <source>
        <strain evidence="2">9E7_DIV0242</strain>
    </source>
</reference>
<protein>
    <recommendedName>
        <fullName evidence="5">Lipoprotein</fullName>
    </recommendedName>
</protein>
<organism evidence="2">
    <name type="scientific">Candidatus Enterococcus clewellii</name>
    <dbReference type="NCBI Taxonomy" id="1834193"/>
    <lineage>
        <taxon>Bacteria</taxon>
        <taxon>Bacillati</taxon>
        <taxon>Bacillota</taxon>
        <taxon>Bacilli</taxon>
        <taxon>Lactobacillales</taxon>
        <taxon>Enterococcaceae</taxon>
        <taxon>Enterococcus</taxon>
    </lineage>
</organism>
<feature type="signal peptide" evidence="1">
    <location>
        <begin position="1"/>
        <end position="18"/>
    </location>
</feature>
<accession>A0A242KEA0</accession>
<dbReference type="PROSITE" id="PS51257">
    <property type="entry name" value="PROKAR_LIPOPROTEIN"/>
    <property type="match status" value="1"/>
</dbReference>
<evidence type="ECO:0008006" key="5">
    <source>
        <dbReference type="Google" id="ProtNLM"/>
    </source>
</evidence>
<feature type="chain" id="PRO_5038938498" description="Lipoprotein" evidence="1">
    <location>
        <begin position="19"/>
        <end position="145"/>
    </location>
</feature>
<keyword evidence="4" id="KW-1185">Reference proteome</keyword>
<proteinExistence type="predicted"/>
<evidence type="ECO:0000313" key="2">
    <source>
        <dbReference type="EMBL" id="OTP19286.1"/>
    </source>
</evidence>